<name>A0A8S1USA9_PAROT</name>
<keyword evidence="3" id="KW-1185">Reference proteome</keyword>
<organism evidence="2 3">
    <name type="scientific">Paramecium octaurelia</name>
    <dbReference type="NCBI Taxonomy" id="43137"/>
    <lineage>
        <taxon>Eukaryota</taxon>
        <taxon>Sar</taxon>
        <taxon>Alveolata</taxon>
        <taxon>Ciliophora</taxon>
        <taxon>Intramacronucleata</taxon>
        <taxon>Oligohymenophorea</taxon>
        <taxon>Peniculida</taxon>
        <taxon>Parameciidae</taxon>
        <taxon>Paramecium</taxon>
    </lineage>
</organism>
<proteinExistence type="predicted"/>
<sequence length="80" mass="9740">MALKNREKGSQRKYSFKKKKSFIQSSKNNDLLKLRFIQLLLNLFLHEHKQKKYFDLIKLLFRMILSLNLKFTKMPLNHKS</sequence>
<feature type="region of interest" description="Disordered" evidence="1">
    <location>
        <begin position="1"/>
        <end position="21"/>
    </location>
</feature>
<gene>
    <name evidence="2" type="ORF">POCTA_138.1.T0480192</name>
</gene>
<protein>
    <submittedName>
        <fullName evidence="2">Uncharacterized protein</fullName>
    </submittedName>
</protein>
<comment type="caution">
    <text evidence="2">The sequence shown here is derived from an EMBL/GenBank/DDBJ whole genome shotgun (WGS) entry which is preliminary data.</text>
</comment>
<dbReference type="Proteomes" id="UP000683925">
    <property type="component" value="Unassembled WGS sequence"/>
</dbReference>
<reference evidence="2" key="1">
    <citation type="submission" date="2021-01" db="EMBL/GenBank/DDBJ databases">
        <authorList>
            <consortium name="Genoscope - CEA"/>
            <person name="William W."/>
        </authorList>
    </citation>
    <scope>NUCLEOTIDE SEQUENCE</scope>
</reference>
<evidence type="ECO:0000313" key="2">
    <source>
        <dbReference type="EMBL" id="CAD8166509.1"/>
    </source>
</evidence>
<dbReference type="AlphaFoldDB" id="A0A8S1USA9"/>
<accession>A0A8S1USA9</accession>
<evidence type="ECO:0000313" key="3">
    <source>
        <dbReference type="Proteomes" id="UP000683925"/>
    </source>
</evidence>
<evidence type="ECO:0000256" key="1">
    <source>
        <dbReference type="SAM" id="MobiDB-lite"/>
    </source>
</evidence>
<feature type="compositionally biased region" description="Basic and acidic residues" evidence="1">
    <location>
        <begin position="1"/>
        <end position="10"/>
    </location>
</feature>
<dbReference type="EMBL" id="CAJJDP010000048">
    <property type="protein sequence ID" value="CAD8166509.1"/>
    <property type="molecule type" value="Genomic_DNA"/>
</dbReference>